<dbReference type="PANTHER" id="PTHR23079:SF17">
    <property type="entry name" value="RNA-DEPENDENT RNA POLYMERASE"/>
    <property type="match status" value="1"/>
</dbReference>
<dbReference type="EC" id="2.7.7.48" evidence="1"/>
<dbReference type="InterPro" id="IPR007855">
    <property type="entry name" value="RDRP"/>
</dbReference>
<keyword evidence="1" id="KW-0548">Nucleotidyltransferase</keyword>
<dbReference type="InterPro" id="IPR057596">
    <property type="entry name" value="RDRP_core"/>
</dbReference>
<dbReference type="InterPro" id="IPR057503">
    <property type="entry name" value="PH_RdRP"/>
</dbReference>
<dbReference type="GO" id="GO:0003968">
    <property type="term" value="F:RNA-directed RNA polymerase activity"/>
    <property type="evidence" value="ECO:0007669"/>
    <property type="project" value="UniProtKB-KW"/>
</dbReference>
<dbReference type="STRING" id="105696.A0A1Y2MAY6"/>
<comment type="similarity">
    <text evidence="1">Belongs to the RdRP family.</text>
</comment>
<keyword evidence="1" id="KW-0808">Transferase</keyword>
<dbReference type="Proteomes" id="UP000193240">
    <property type="component" value="Unassembled WGS sequence"/>
</dbReference>
<dbReference type="OMA" id="GIMDETN"/>
<gene>
    <name evidence="4" type="ORF">B5807_03036</name>
</gene>
<proteinExistence type="inferred from homology"/>
<dbReference type="Pfam" id="PF25358">
    <property type="entry name" value="PH_fung_RdRP"/>
    <property type="match status" value="1"/>
</dbReference>
<accession>A0A1Y2MAY6</accession>
<dbReference type="GO" id="GO:0031380">
    <property type="term" value="C:nuclear RNA-directed RNA polymerase complex"/>
    <property type="evidence" value="ECO:0007669"/>
    <property type="project" value="TreeGrafter"/>
</dbReference>
<evidence type="ECO:0000256" key="1">
    <source>
        <dbReference type="RuleBase" id="RU363098"/>
    </source>
</evidence>
<sequence length="1220" mass="138831">MDVFIQDVPSAANHVQIRVYLKEKLARFDILAYDVFKKHGNEWAIVTVAKEVNGSHFIKHYQTREKLLYQGRQLRCKKSNKKAEAFKIMSLLEKEEEMRKKSQKPLQTSKLSQPHFAFTAMSSGVWSYNEKLFFEQKYQDPRHGTITFGKTALVIYLESRKDAASRADWHCRVDIPYGIIEHTIPSNDRGQGSLMLTLKSPPKIYRIESDENLHLYKNTESVPWSRMPDLGAMSLNASRPSERERPLQRLCMLQRHHDKSAALCMVYKIQFSNTQSMRYAWNFIKDFAAPGVDAWSTAVPQIMSRPIESDYKFLEEVLASVTGSKISFDVSYQLMALLLEGTLSPETVELLILGVCILAGQYGSTKTTVGVRNLAHQIPTPAPNVDGDSYSVKSILDTIEANITESQPGIDNLSKGTKHEHLALTHKATITPTGMLLRGPEWGVSNRVLRRYSKHTKHFMRVFFTDEDGLSVFHDPRSSQEEVYTRFKDVLRNGITIAGRTFEFLGFSHASLRYHAVWFMAPFEENGVQVRAKDVIYGLGDFKNIHCSAKCAARIGQAFSDTVHSVRVPDDADVVETKDDVTRNGRTFSDGCGTISKALLQRVWRSLPPSRRSKRPTVLQIRYRGAKGVVSLDNALLGEQLHIRKSMTKYVAREGWRDLELCGVAYKPLSMYLNHQFIKILEDLNVPMRNLFAVQDDALKELELLVQHPLNAAWFLEQGHAGKYAKIPTLIQLLHYIGMSFKADRFLTDMVEIAAMTSLRDLKYRARIPLKKGCLLYGIMDETNTLQEGEVYIATQLPDEHDEMKHRVLTGDRVVVTRAPALHPGDIQIVKAVDVEDGHELKALRNCIVFSQRGQRDLPSQLSGGDLDGDLFHIIWDERLIPDIVYLPADYAPTPAKDLGRSVEVNDIVDFFIDFMKMDRLGVISNKHKIRADRHQEGTTHAECVMLAKLASDAVDFSKSGNPADMTLIPRGSDTVRPDFMAPGRTLAIDDLGAIDLDELEDDDLDEPDSLSVLNPERASVRYYKSRKVLGELYRRIDEKKFFTQMRDNFQAVQNTWGGESLLQKLEYYVDRKAVGVQWVHHHEFAANLREEYEDNMVDIMYSMRPHRGQPLTELEVFSGNILGKKERMATKHIREANKEVQERFDRDVSDMARRIARGDGDWEGADDAEALPRAIACFKVSLETKGWENQVLLRSWKYVAAAVCLEQLSVYHLGLLRPL</sequence>
<comment type="catalytic activity">
    <reaction evidence="1">
        <text>RNA(n) + a ribonucleoside 5'-triphosphate = RNA(n+1) + diphosphate</text>
        <dbReference type="Rhea" id="RHEA:21248"/>
        <dbReference type="Rhea" id="RHEA-COMP:14527"/>
        <dbReference type="Rhea" id="RHEA-COMP:17342"/>
        <dbReference type="ChEBI" id="CHEBI:33019"/>
        <dbReference type="ChEBI" id="CHEBI:61557"/>
        <dbReference type="ChEBI" id="CHEBI:140395"/>
        <dbReference type="EC" id="2.7.7.48"/>
    </reaction>
</comment>
<dbReference type="GO" id="GO:0003723">
    <property type="term" value="F:RNA binding"/>
    <property type="evidence" value="ECO:0007669"/>
    <property type="project" value="UniProtKB-KW"/>
</dbReference>
<reference evidence="4 5" key="1">
    <citation type="journal article" date="2017" name="Genome Announc.">
        <title>Genome sequence of the saprophytic ascomycete Epicoccum nigrum ICMP 19927 strain isolated from New Zealand.</title>
        <authorList>
            <person name="Fokin M."/>
            <person name="Fleetwood D."/>
            <person name="Weir B.S."/>
            <person name="Villas-Boas S.G."/>
        </authorList>
    </citation>
    <scope>NUCLEOTIDE SEQUENCE [LARGE SCALE GENOMIC DNA]</scope>
    <source>
        <strain evidence="4 5">ICMP 19927</strain>
    </source>
</reference>
<dbReference type="InParanoid" id="A0A1Y2MAY6"/>
<evidence type="ECO:0000259" key="3">
    <source>
        <dbReference type="Pfam" id="PF25358"/>
    </source>
</evidence>
<evidence type="ECO:0000259" key="2">
    <source>
        <dbReference type="Pfam" id="PF05183"/>
    </source>
</evidence>
<keyword evidence="5" id="KW-1185">Reference proteome</keyword>
<dbReference type="Pfam" id="PF05183">
    <property type="entry name" value="RdRP"/>
    <property type="match status" value="1"/>
</dbReference>
<dbReference type="EMBL" id="KZ107839">
    <property type="protein sequence ID" value="OSS53161.1"/>
    <property type="molecule type" value="Genomic_DNA"/>
</dbReference>
<organism evidence="4 5">
    <name type="scientific">Epicoccum nigrum</name>
    <name type="common">Soil fungus</name>
    <name type="synonym">Epicoccum purpurascens</name>
    <dbReference type="NCBI Taxonomy" id="105696"/>
    <lineage>
        <taxon>Eukaryota</taxon>
        <taxon>Fungi</taxon>
        <taxon>Dikarya</taxon>
        <taxon>Ascomycota</taxon>
        <taxon>Pezizomycotina</taxon>
        <taxon>Dothideomycetes</taxon>
        <taxon>Pleosporomycetidae</taxon>
        <taxon>Pleosporales</taxon>
        <taxon>Pleosporineae</taxon>
        <taxon>Didymellaceae</taxon>
        <taxon>Epicoccum</taxon>
    </lineage>
</organism>
<evidence type="ECO:0000313" key="5">
    <source>
        <dbReference type="Proteomes" id="UP000193240"/>
    </source>
</evidence>
<name>A0A1Y2MAY6_EPING</name>
<protein>
    <recommendedName>
        <fullName evidence="1">RNA-dependent RNA polymerase</fullName>
        <ecNumber evidence="1">2.7.7.48</ecNumber>
    </recommendedName>
</protein>
<feature type="domain" description="RdRP-like PH" evidence="3">
    <location>
        <begin position="115"/>
        <end position="301"/>
    </location>
</feature>
<keyword evidence="1" id="KW-0696">RNA-directed RNA polymerase</keyword>
<dbReference type="AlphaFoldDB" id="A0A1Y2MAY6"/>
<evidence type="ECO:0000313" key="4">
    <source>
        <dbReference type="EMBL" id="OSS53161.1"/>
    </source>
</evidence>
<dbReference type="PANTHER" id="PTHR23079">
    <property type="entry name" value="RNA-DEPENDENT RNA POLYMERASE"/>
    <property type="match status" value="1"/>
</dbReference>
<keyword evidence="1" id="KW-0694">RNA-binding</keyword>
<feature type="domain" description="RDRP core" evidence="2">
    <location>
        <begin position="430"/>
        <end position="1037"/>
    </location>
</feature>
<dbReference type="GO" id="GO:0030422">
    <property type="term" value="P:siRNA processing"/>
    <property type="evidence" value="ECO:0007669"/>
    <property type="project" value="TreeGrafter"/>
</dbReference>